<comment type="similarity">
    <text evidence="1">Belongs to the FAH family.</text>
</comment>
<comment type="caution">
    <text evidence="4">The sequence shown here is derived from an EMBL/GenBank/DDBJ whole genome shotgun (WGS) entry which is preliminary data.</text>
</comment>
<dbReference type="GO" id="GO:0046872">
    <property type="term" value="F:metal ion binding"/>
    <property type="evidence" value="ECO:0007669"/>
    <property type="project" value="UniProtKB-KW"/>
</dbReference>
<name>A0AAN6F448_9PEZI</name>
<dbReference type="PANTHER" id="PTHR11820">
    <property type="entry name" value="ACYLPYRUVASE"/>
    <property type="match status" value="1"/>
</dbReference>
<dbReference type="InterPro" id="IPR036663">
    <property type="entry name" value="Fumarylacetoacetase_C_sf"/>
</dbReference>
<dbReference type="Proteomes" id="UP001168146">
    <property type="component" value="Unassembled WGS sequence"/>
</dbReference>
<sequence length="328" mass="35736">MSPPTHILRFVAVEDGRVHLGQLVDTTRDVGLDTLQGTPVKAYRIDGSIFDGEVTNDVLTAQHLLSPVSRAECNYIRCLGLNYKDHAQEANMALPEVPILFSKPHTALADPYPAVTPIPKCSQDGTSDYEAELCFVLKKSGRNISEEKALDYVLGYTCSNDVSARTLQMATTQWSYSKGLDGSCPIGPVLVTPAAIPDPQNLSIKAIYNGRVVQDGNTREMIFSIKQQIAYFSQGTTLEAGTIFLTGTPAGIGFFRQPRVILEDGGDMRVEIEGIGTLANKICYMDCCQGAWMQLLYHSTAKVYGWMSTKSTFVTVASTVASIVVCMN</sequence>
<keyword evidence="2" id="KW-0479">Metal-binding</keyword>
<dbReference type="PANTHER" id="PTHR11820:SF112">
    <property type="entry name" value="FUMARYLACETOACETATE HYDROLASE FAMILY PROTEIN (AFU_ORTHOLOGUE AFUA_1G02370)-RELATED"/>
    <property type="match status" value="1"/>
</dbReference>
<evidence type="ECO:0000313" key="5">
    <source>
        <dbReference type="Proteomes" id="UP001168146"/>
    </source>
</evidence>
<organism evidence="4 5">
    <name type="scientific">Friedmanniomyces endolithicus</name>
    <dbReference type="NCBI Taxonomy" id="329885"/>
    <lineage>
        <taxon>Eukaryota</taxon>
        <taxon>Fungi</taxon>
        <taxon>Dikarya</taxon>
        <taxon>Ascomycota</taxon>
        <taxon>Pezizomycotina</taxon>
        <taxon>Dothideomycetes</taxon>
        <taxon>Dothideomycetidae</taxon>
        <taxon>Mycosphaerellales</taxon>
        <taxon>Teratosphaeriaceae</taxon>
        <taxon>Friedmanniomyces</taxon>
    </lineage>
</organism>
<protein>
    <recommendedName>
        <fullName evidence="3">Fumarylacetoacetase-like C-terminal domain-containing protein</fullName>
    </recommendedName>
</protein>
<dbReference type="Pfam" id="PF01557">
    <property type="entry name" value="FAA_hydrolase"/>
    <property type="match status" value="1"/>
</dbReference>
<gene>
    <name evidence="4" type="ORF">LTR82_017733</name>
</gene>
<evidence type="ECO:0000256" key="2">
    <source>
        <dbReference type="ARBA" id="ARBA00022723"/>
    </source>
</evidence>
<reference evidence="4" key="1">
    <citation type="submission" date="2021-12" db="EMBL/GenBank/DDBJ databases">
        <title>Black yeast isolated from Biological Soil Crust.</title>
        <authorList>
            <person name="Kurbessoian T."/>
        </authorList>
    </citation>
    <scope>NUCLEOTIDE SEQUENCE</scope>
    <source>
        <strain evidence="4">CCFEE 5208</strain>
    </source>
</reference>
<evidence type="ECO:0000256" key="1">
    <source>
        <dbReference type="ARBA" id="ARBA00010211"/>
    </source>
</evidence>
<feature type="domain" description="Fumarylacetoacetase-like C-terminal" evidence="3">
    <location>
        <begin position="76"/>
        <end position="282"/>
    </location>
</feature>
<dbReference type="InterPro" id="IPR011234">
    <property type="entry name" value="Fumarylacetoacetase-like_C"/>
</dbReference>
<evidence type="ECO:0000259" key="3">
    <source>
        <dbReference type="Pfam" id="PF01557"/>
    </source>
</evidence>
<dbReference type="SUPFAM" id="SSF56529">
    <property type="entry name" value="FAH"/>
    <property type="match status" value="1"/>
</dbReference>
<dbReference type="EMBL" id="JASUXU010000167">
    <property type="protein sequence ID" value="KAK0302855.1"/>
    <property type="molecule type" value="Genomic_DNA"/>
</dbReference>
<accession>A0AAN6F448</accession>
<evidence type="ECO:0000313" key="4">
    <source>
        <dbReference type="EMBL" id="KAK0302855.1"/>
    </source>
</evidence>
<dbReference type="FunFam" id="3.90.850.10:FF:000002">
    <property type="entry name" value="2-hydroxyhepta-2,4-diene-1,7-dioate isomerase"/>
    <property type="match status" value="1"/>
</dbReference>
<dbReference type="GO" id="GO:0050163">
    <property type="term" value="F:oxaloacetate tautomerase activity"/>
    <property type="evidence" value="ECO:0007669"/>
    <property type="project" value="UniProtKB-ARBA"/>
</dbReference>
<dbReference type="Gene3D" id="3.90.850.10">
    <property type="entry name" value="Fumarylacetoacetase-like, C-terminal domain"/>
    <property type="match status" value="1"/>
</dbReference>
<dbReference type="GO" id="GO:0006107">
    <property type="term" value="P:oxaloacetate metabolic process"/>
    <property type="evidence" value="ECO:0007669"/>
    <property type="project" value="UniProtKB-ARBA"/>
</dbReference>
<dbReference type="AlphaFoldDB" id="A0AAN6F448"/>
<proteinExistence type="inferred from homology"/>